<protein>
    <submittedName>
        <fullName evidence="3">Uncharacterized protein</fullName>
    </submittedName>
</protein>
<keyword evidence="1" id="KW-1133">Transmembrane helix</keyword>
<gene>
    <name evidence="2" type="ORF">LHCIRMBIA953_02514</name>
    <name evidence="3" type="ORF">LHCIRMBIA953_02598</name>
</gene>
<dbReference type="EMBL" id="CBUH010000169">
    <property type="protein sequence ID" value="CDI43245.1"/>
    <property type="molecule type" value="Genomic_DNA"/>
</dbReference>
<accession>U4QFI8</accession>
<evidence type="ECO:0000313" key="4">
    <source>
        <dbReference type="Proteomes" id="UP000017243"/>
    </source>
</evidence>
<dbReference type="Proteomes" id="UP000017243">
    <property type="component" value="Unassembled WGS sequence"/>
</dbReference>
<comment type="caution">
    <text evidence="3">The sequence shown here is derived from an EMBL/GenBank/DDBJ whole genome shotgun (WGS) entry which is preliminary data.</text>
</comment>
<organism evidence="3 4">
    <name type="scientific">Lactobacillus helveticus CIRM-BIA 953</name>
    <dbReference type="NCBI Taxonomy" id="1226335"/>
    <lineage>
        <taxon>Bacteria</taxon>
        <taxon>Bacillati</taxon>
        <taxon>Bacillota</taxon>
        <taxon>Bacilli</taxon>
        <taxon>Lactobacillales</taxon>
        <taxon>Lactobacillaceae</taxon>
        <taxon>Lactobacillus</taxon>
    </lineage>
</organism>
<dbReference type="RefSeq" id="WP_023061901.1">
    <property type="nucleotide sequence ID" value="NZ_CBUH010000169.1"/>
</dbReference>
<evidence type="ECO:0000313" key="3">
    <source>
        <dbReference type="EMBL" id="CDI43327.1"/>
    </source>
</evidence>
<reference evidence="3 4" key="1">
    <citation type="submission" date="2013-09" db="EMBL/GenBank/DDBJ databases">
        <title>Draft Genome Sequence of five Lactobacillus helveticus strains CIRM-BIA 101T, 103, 104, 951 and 953 isolated from milk product.</title>
        <authorList>
            <person name="Valence F."/>
            <person name="Chuat V."/>
            <person name="Ma L."/>
            <person name="Creno S."/>
            <person name="Falentin H."/>
            <person name="Lortal S."/>
            <person name="Bizet C."/>
            <person name="Clermont D."/>
            <person name="Loux V."/>
            <person name="Bouchier C."/>
            <person name="Cousin S."/>
        </authorList>
    </citation>
    <scope>NUCLEOTIDE SEQUENCE [LARGE SCALE GENOMIC DNA]</scope>
    <source>
        <strain evidence="3 4">CIRM-BIA 953</strain>
    </source>
</reference>
<keyword evidence="1" id="KW-0812">Transmembrane</keyword>
<evidence type="ECO:0000313" key="2">
    <source>
        <dbReference type="EMBL" id="CDI43245.1"/>
    </source>
</evidence>
<proteinExistence type="predicted"/>
<dbReference type="AlphaFoldDB" id="U4QFI8"/>
<feature type="transmembrane region" description="Helical" evidence="1">
    <location>
        <begin position="40"/>
        <end position="60"/>
    </location>
</feature>
<evidence type="ECO:0000256" key="1">
    <source>
        <dbReference type="SAM" id="Phobius"/>
    </source>
</evidence>
<feature type="transmembrane region" description="Helical" evidence="1">
    <location>
        <begin position="6"/>
        <end position="28"/>
    </location>
</feature>
<sequence length="68" mass="7915">MSPIRLVSTIVNWVLFILFIVGVIWLIAARVKHNKKWTKYSLIFCIVVFILQVIAFRFSIHLANEGVQ</sequence>
<dbReference type="EMBL" id="CBUH010000169">
    <property type="protein sequence ID" value="CDI43327.1"/>
    <property type="molecule type" value="Genomic_DNA"/>
</dbReference>
<keyword evidence="1" id="KW-0472">Membrane</keyword>
<name>U4QFI8_LACHE</name>